<dbReference type="Gene3D" id="2.120.10.60">
    <property type="entry name" value="Tricorn protease N-terminal domain"/>
    <property type="match status" value="1"/>
</dbReference>
<dbReference type="Gene3D" id="2.30.42.10">
    <property type="match status" value="1"/>
</dbReference>
<dbReference type="Pfam" id="PF26549">
    <property type="entry name" value="Tricorn_N"/>
    <property type="match status" value="1"/>
</dbReference>
<keyword evidence="5 7" id="KW-0378">Hydrolase</keyword>
<comment type="similarity">
    <text evidence="2 7">Belongs to the peptidase S41B family.</text>
</comment>
<dbReference type="EC" id="3.4.21.-" evidence="7"/>
<comment type="function">
    <text evidence="7">Degrades oligopeptides.</text>
</comment>
<feature type="active site" description="Charge relay system" evidence="8">
    <location>
        <position position="1059"/>
    </location>
</feature>
<gene>
    <name evidence="13" type="ORF">FE263_06240</name>
</gene>
<dbReference type="PANTHER" id="PTHR43253">
    <property type="entry name" value="TRICORN PROTEASE HOMOLOG 2-RELATED"/>
    <property type="match status" value="1"/>
</dbReference>
<evidence type="ECO:0000256" key="11">
    <source>
        <dbReference type="SAM" id="SignalP"/>
    </source>
</evidence>
<feature type="active site" description="Charge relay system" evidence="8">
    <location>
        <position position="778"/>
    </location>
</feature>
<reference evidence="13 14" key="1">
    <citation type="submission" date="2019-05" db="EMBL/GenBank/DDBJ databases">
        <authorList>
            <person name="Pankratov T."/>
            <person name="Grouzdev D."/>
        </authorList>
    </citation>
    <scope>NUCLEOTIDE SEQUENCE [LARGE SCALE GENOMIC DNA]</scope>
    <source>
        <strain evidence="13 14">KEBCLARHB70R</strain>
    </source>
</reference>
<dbReference type="SUPFAM" id="SSF69304">
    <property type="entry name" value="Tricorn protease N-terminal domain"/>
    <property type="match status" value="2"/>
</dbReference>
<dbReference type="Gene3D" id="3.90.226.10">
    <property type="entry name" value="2-enoyl-CoA Hydratase, Chain A, domain 1"/>
    <property type="match status" value="1"/>
</dbReference>
<evidence type="ECO:0000256" key="5">
    <source>
        <dbReference type="ARBA" id="ARBA00022801"/>
    </source>
</evidence>
<dbReference type="SMART" id="SM00245">
    <property type="entry name" value="TSPc"/>
    <property type="match status" value="1"/>
</dbReference>
<dbReference type="GO" id="GO:0008236">
    <property type="term" value="F:serine-type peptidase activity"/>
    <property type="evidence" value="ECO:0007669"/>
    <property type="project" value="UniProtKB-UniRule"/>
</dbReference>
<dbReference type="InterPro" id="IPR029414">
    <property type="entry name" value="Tricorn_PDZ"/>
</dbReference>
<feature type="compositionally biased region" description="Pro residues" evidence="10">
    <location>
        <begin position="1102"/>
        <end position="1113"/>
    </location>
</feature>
<dbReference type="InterPro" id="IPR012393">
    <property type="entry name" value="Tricorn_protease"/>
</dbReference>
<feature type="domain" description="Tail specific protease" evidence="12">
    <location>
        <begin position="878"/>
        <end position="1070"/>
    </location>
</feature>
<feature type="compositionally biased region" description="Basic and acidic residues" evidence="10">
    <location>
        <begin position="574"/>
        <end position="589"/>
    </location>
</feature>
<organism evidence="13 14">
    <name type="scientific">Lichenicoccus roseus</name>
    <dbReference type="NCBI Taxonomy" id="2683649"/>
    <lineage>
        <taxon>Bacteria</taxon>
        <taxon>Pseudomonadati</taxon>
        <taxon>Pseudomonadota</taxon>
        <taxon>Alphaproteobacteria</taxon>
        <taxon>Acetobacterales</taxon>
        <taxon>Acetobacteraceae</taxon>
        <taxon>Lichenicoccus</taxon>
    </lineage>
</organism>
<sequence>MRRSTGFALTLAALLAPAVATNAQAPAPDQAPAPTLMRFSNLHGSSVVFVAYGNLWVVDRSGGVARRLTADPGQDLSPRYSPDGQWIAFTASYQGNQDVYVIPAGGGAARRLTYHSDIVAHAPTRWGPDNLVIGWTPDSKSIVFLSRRMAWHDWFPRAFTVPVSGGLATPMPLDRSGYMSFGPDGHSIAYTRIFRDFRTWKRYDGGLAQQVYTYDFDSRVLHQITDWHGTNTSPMWFGRRIYFLSDRDEHRRANIWRYDLDSHETTQVTHFTDYDIDSPTIGDANAPQGSATPGISFQQGGNLYVIDLPSETLHKVAVSVPDDGTRTGTRWVKAAEQIRDTDTAQQIDYALSPNGKRALFSARGDLFSVPAEHGAIRNLTHSSNADEDHPAWSPDGSQVAYSTDGSGNQQIAVRPAAGGPERLLTHFPGGFFYTPVWSPDGRSLAFPDGEHRLWIVGLDGSAPRQVASDPVSEIHDAAWSPDGKWLAYSIARNQVERGIYLYDVAGGHATKVSSDFENDSDPVFSPNGKYLFFVSARHENPTLSETEFNIATIKQSGIYAATLARDTASPFAPRSEEGAWKQDKKADDAGWHPGASPPVHIDLDGLMARAVPLPVPAMDIAALDARGDRVFYQSTPPQMIEGPLPGEKPALHAYDMEKRHDETIVEGLDGYALAADGAHVLVKEGPGYSIDETKPNGGDKKKLELGGMRMQVEPKQEWAEMFGNAWRLERDLFFSTKTNGVDWQAVHDSYAKLLPLVGSREDLNYLIGQVQGELGNSHTYVGGGDDGNPTDWVPTMLLGVDFALDSASGRYRFGHVYPGDNTRTEYRSPLTAPGVGVKDGDYLLAVNGQELKAPTDPYRLFVGVEAPVTLTVAAGATGPRRDVAVDPVADELPLREQSWIEHNRALVDKLSGGRVAYIYLSDMEAKGMEQFIRQFYPQTDKQALIVDDRYNGGGNIDQMLLERLRRVLVGMSTNREHAAMTIPQQLIDGPKVTLINQYSASDGDIFPFYFRKYGLGPLVGMRTWGGVRGIRGLWKMLDGGYITVPEDALYGLDGQWVIENHGVDPDVVVEDEPGELMADHDRQLETAVKMLTDKLDRTPTVKPAPPPLLPAYPPAGASQK</sequence>
<evidence type="ECO:0000256" key="4">
    <source>
        <dbReference type="ARBA" id="ARBA00022670"/>
    </source>
</evidence>
<dbReference type="SUPFAM" id="SSF50156">
    <property type="entry name" value="PDZ domain-like"/>
    <property type="match status" value="1"/>
</dbReference>
<evidence type="ECO:0000259" key="12">
    <source>
        <dbReference type="SMART" id="SM00245"/>
    </source>
</evidence>
<comment type="caution">
    <text evidence="13">The sequence shown here is derived from an EMBL/GenBank/DDBJ whole genome shotgun (WGS) entry which is preliminary data.</text>
</comment>
<accession>A0A5R9JCC6</accession>
<evidence type="ECO:0000256" key="10">
    <source>
        <dbReference type="SAM" id="MobiDB-lite"/>
    </source>
</evidence>
<keyword evidence="14" id="KW-1185">Reference proteome</keyword>
<evidence type="ECO:0000313" key="14">
    <source>
        <dbReference type="Proteomes" id="UP000305654"/>
    </source>
</evidence>
<evidence type="ECO:0000256" key="9">
    <source>
        <dbReference type="PIRSR" id="PIRSR036421-3"/>
    </source>
</evidence>
<dbReference type="InterPro" id="IPR029045">
    <property type="entry name" value="ClpP/crotonase-like_dom_sf"/>
</dbReference>
<evidence type="ECO:0000256" key="7">
    <source>
        <dbReference type="PIRNR" id="PIRNR036421"/>
    </source>
</evidence>
<feature type="active site" description="Nucleophile" evidence="8">
    <location>
        <position position="1001"/>
    </location>
</feature>
<dbReference type="PANTHER" id="PTHR43253:SF1">
    <property type="entry name" value="TRICORN PROTEASE HOMOLOG 2-RELATED"/>
    <property type="match status" value="1"/>
</dbReference>
<dbReference type="CDD" id="cd07562">
    <property type="entry name" value="Peptidase_S41_TRI"/>
    <property type="match status" value="1"/>
</dbReference>
<feature type="signal peptide" evidence="11">
    <location>
        <begin position="1"/>
        <end position="25"/>
    </location>
</feature>
<dbReference type="Gene3D" id="2.120.10.30">
    <property type="entry name" value="TolB, C-terminal domain"/>
    <property type="match status" value="2"/>
</dbReference>
<keyword evidence="11" id="KW-0732">Signal</keyword>
<dbReference type="AlphaFoldDB" id="A0A5R9JCC6"/>
<feature type="chain" id="PRO_5024364096" description="Tricorn protease homolog" evidence="11">
    <location>
        <begin position="26"/>
        <end position="1120"/>
    </location>
</feature>
<dbReference type="Proteomes" id="UP000305654">
    <property type="component" value="Unassembled WGS sequence"/>
</dbReference>
<dbReference type="Pfam" id="PF14685">
    <property type="entry name" value="PDZ_Tricorn"/>
    <property type="match status" value="1"/>
</dbReference>
<proteinExistence type="inferred from homology"/>
<evidence type="ECO:0000313" key="13">
    <source>
        <dbReference type="EMBL" id="TLU73036.1"/>
    </source>
</evidence>
<dbReference type="Pfam" id="PF14684">
    <property type="entry name" value="Tricorn_C1"/>
    <property type="match status" value="1"/>
</dbReference>
<keyword evidence="6 7" id="KW-0720">Serine protease</keyword>
<dbReference type="InterPro" id="IPR005151">
    <property type="entry name" value="Tail-specific_protease"/>
</dbReference>
<keyword evidence="4 7" id="KW-0645">Protease</keyword>
<evidence type="ECO:0000256" key="3">
    <source>
        <dbReference type="ARBA" id="ARBA00022490"/>
    </source>
</evidence>
<feature type="site" description="Transition state stabilizer; via amide nitrogen" evidence="9">
    <location>
        <position position="1002"/>
    </location>
</feature>
<feature type="region of interest" description="Disordered" evidence="10">
    <location>
        <begin position="1095"/>
        <end position="1120"/>
    </location>
</feature>
<dbReference type="Pfam" id="PF26550">
    <property type="entry name" value="Tricorn_2nd"/>
    <property type="match status" value="1"/>
</dbReference>
<feature type="region of interest" description="Disordered" evidence="10">
    <location>
        <begin position="569"/>
        <end position="589"/>
    </location>
</feature>
<dbReference type="InterPro" id="IPR011042">
    <property type="entry name" value="6-blade_b-propeller_TolB-like"/>
</dbReference>
<comment type="subcellular location">
    <subcellularLocation>
        <location evidence="1 7">Cytoplasm</location>
    </subcellularLocation>
</comment>
<keyword evidence="3 7" id="KW-0963">Cytoplasm</keyword>
<dbReference type="SUPFAM" id="SSF52096">
    <property type="entry name" value="ClpP/crotonase"/>
    <property type="match status" value="1"/>
</dbReference>
<evidence type="ECO:0000256" key="1">
    <source>
        <dbReference type="ARBA" id="ARBA00004496"/>
    </source>
</evidence>
<evidence type="ECO:0000256" key="8">
    <source>
        <dbReference type="PIRSR" id="PIRSR036421-1"/>
    </source>
</evidence>
<evidence type="ECO:0000256" key="2">
    <source>
        <dbReference type="ARBA" id="ARBA00008524"/>
    </source>
</evidence>
<feature type="compositionally biased region" description="Polar residues" evidence="10">
    <location>
        <begin position="395"/>
        <end position="405"/>
    </location>
</feature>
<feature type="region of interest" description="Disordered" evidence="10">
    <location>
        <begin position="381"/>
        <end position="405"/>
    </location>
</feature>
<dbReference type="EMBL" id="VCDI01000002">
    <property type="protein sequence ID" value="TLU73036.1"/>
    <property type="molecule type" value="Genomic_DNA"/>
</dbReference>
<dbReference type="GO" id="GO:0006508">
    <property type="term" value="P:proteolysis"/>
    <property type="evidence" value="ECO:0007669"/>
    <property type="project" value="UniProtKB-UniRule"/>
</dbReference>
<name>A0A5R9JCC6_9PROT</name>
<dbReference type="Pfam" id="PF03572">
    <property type="entry name" value="Peptidase_S41"/>
    <property type="match status" value="1"/>
</dbReference>
<dbReference type="OrthoDB" id="9758793at2"/>
<dbReference type="Gene3D" id="3.30.750.44">
    <property type="match status" value="1"/>
</dbReference>
<dbReference type="InterPro" id="IPR036034">
    <property type="entry name" value="PDZ_sf"/>
</dbReference>
<dbReference type="PIRSF" id="PIRSF036421">
    <property type="entry name" value="Tricorn_protease"/>
    <property type="match status" value="1"/>
</dbReference>
<dbReference type="InterPro" id="IPR028204">
    <property type="entry name" value="Tricorn_C1"/>
</dbReference>
<evidence type="ECO:0000256" key="6">
    <source>
        <dbReference type="ARBA" id="ARBA00022825"/>
    </source>
</evidence>
<protein>
    <recommendedName>
        <fullName evidence="7">Tricorn protease homolog</fullName>
        <ecNumber evidence="7">3.4.21.-</ecNumber>
    </recommendedName>
</protein>
<dbReference type="GO" id="GO:0005737">
    <property type="term" value="C:cytoplasm"/>
    <property type="evidence" value="ECO:0007669"/>
    <property type="project" value="UniProtKB-SubCell"/>
</dbReference>
<dbReference type="RefSeq" id="WP_138325110.1">
    <property type="nucleotide sequence ID" value="NZ_VCDI01000002.1"/>
</dbReference>